<keyword evidence="3" id="KW-1185">Reference proteome</keyword>
<dbReference type="SUPFAM" id="SSF109604">
    <property type="entry name" value="HD-domain/PDEase-like"/>
    <property type="match status" value="1"/>
</dbReference>
<dbReference type="EMBL" id="BSNS01000007">
    <property type="protein sequence ID" value="GLQ54530.1"/>
    <property type="molecule type" value="Genomic_DNA"/>
</dbReference>
<dbReference type="Pfam" id="PF01966">
    <property type="entry name" value="HD"/>
    <property type="match status" value="1"/>
</dbReference>
<protein>
    <recommendedName>
        <fullName evidence="1">HD domain-containing protein</fullName>
    </recommendedName>
</protein>
<dbReference type="PANTHER" id="PTHR38659:SF2">
    <property type="entry name" value="HDIG DOMAIN PROTEIN"/>
    <property type="match status" value="1"/>
</dbReference>
<proteinExistence type="predicted"/>
<comment type="caution">
    <text evidence="2">The sequence shown here is derived from an EMBL/GenBank/DDBJ whole genome shotgun (WGS) entry which is preliminary data.</text>
</comment>
<gene>
    <name evidence="2" type="ORF">GCM10010862_17890</name>
</gene>
<dbReference type="PANTHER" id="PTHR38659">
    <property type="entry name" value="METAL-DEPENDENT PHOSPHOHYDROLASE"/>
    <property type="match status" value="1"/>
</dbReference>
<accession>A0ABQ5W378</accession>
<feature type="domain" description="HD" evidence="1">
    <location>
        <begin position="20"/>
        <end position="114"/>
    </location>
</feature>
<dbReference type="RefSeq" id="WP_284339961.1">
    <property type="nucleotide sequence ID" value="NZ_BSNS01000007.1"/>
</dbReference>
<dbReference type="PROSITE" id="PS51831">
    <property type="entry name" value="HD"/>
    <property type="match status" value="1"/>
</dbReference>
<reference evidence="3" key="1">
    <citation type="journal article" date="2019" name="Int. J. Syst. Evol. Microbiol.">
        <title>The Global Catalogue of Microorganisms (GCM) 10K type strain sequencing project: providing services to taxonomists for standard genome sequencing and annotation.</title>
        <authorList>
            <consortium name="The Broad Institute Genomics Platform"/>
            <consortium name="The Broad Institute Genome Sequencing Center for Infectious Disease"/>
            <person name="Wu L."/>
            <person name="Ma J."/>
        </authorList>
    </citation>
    <scope>NUCLEOTIDE SEQUENCE [LARGE SCALE GENOMIC DNA]</scope>
    <source>
        <strain evidence="3">NBRC 112416</strain>
    </source>
</reference>
<dbReference type="InterPro" id="IPR006674">
    <property type="entry name" value="HD_domain"/>
</dbReference>
<dbReference type="Proteomes" id="UP001156691">
    <property type="component" value="Unassembled WGS sequence"/>
</dbReference>
<sequence length="176" mass="19039">MLTAAEARDLLDRRLGGTRLVRHCLFVGDLMAALAKRLGAPAELWRATGYCHDLDYFAVDGDWSRHGLITAGALAGRLPEDALEAIAAHDHRTGCTAATPLADGLKLADALAVAEEALGRSVFVTRLLQYVPGDTLVAGRPWLDTIIGQTTARLGLELIEITTMLPNSEEPERDRR</sequence>
<evidence type="ECO:0000313" key="3">
    <source>
        <dbReference type="Proteomes" id="UP001156691"/>
    </source>
</evidence>
<dbReference type="Gene3D" id="1.10.3210.10">
    <property type="entry name" value="Hypothetical protein af1432"/>
    <property type="match status" value="1"/>
</dbReference>
<evidence type="ECO:0000313" key="2">
    <source>
        <dbReference type="EMBL" id="GLQ54530.1"/>
    </source>
</evidence>
<name>A0ABQ5W378_9HYPH</name>
<evidence type="ECO:0000259" key="1">
    <source>
        <dbReference type="PROSITE" id="PS51831"/>
    </source>
</evidence>
<organism evidence="2 3">
    <name type="scientific">Devosia nitrariae</name>
    <dbReference type="NCBI Taxonomy" id="2071872"/>
    <lineage>
        <taxon>Bacteria</taxon>
        <taxon>Pseudomonadati</taxon>
        <taxon>Pseudomonadota</taxon>
        <taxon>Alphaproteobacteria</taxon>
        <taxon>Hyphomicrobiales</taxon>
        <taxon>Devosiaceae</taxon>
        <taxon>Devosia</taxon>
    </lineage>
</organism>